<name>A0A077ZEN6_TRITR</name>
<dbReference type="Gene3D" id="2.130.10.10">
    <property type="entry name" value="YVTN repeat-like/Quinoprotein amine dehydrogenase"/>
    <property type="match status" value="1"/>
</dbReference>
<dbReference type="AlphaFoldDB" id="A0A077ZEN6"/>
<sequence>MLPFGVHRRLSALQQTLHANAASVISNDRVLDIPELDFEEFMIDLDCTGDLLLCAHSDACLRMYQLGRLAPEAKAIRLAKFRNSVDGLAYPLCLQWFPNDNKRFMTSDVKERLNIWDTASFVTASSFPIGGDAFTISICPVSGQENLVAGISHPVVWDLRRTERPAKQLFLQRPKKPLEDWDEEPLQVERVIGGKFTSDGRRFIVMYDSRRIAAWAFPTMTLKLQRCMHRGIQPMKYEAAVRIEIFEEPCFLKSLLIYPVLGSVGIFSFEKMKVVTFHSIRESYVQSCILRRKFNQLLTYSYECTCISDLGTSVLSKIH</sequence>
<dbReference type="PANTHER" id="PTHR46202:SF1">
    <property type="entry name" value="DNA EXCISION REPAIR PROTEIN ERCC-8"/>
    <property type="match status" value="1"/>
</dbReference>
<dbReference type="SUPFAM" id="SSF50978">
    <property type="entry name" value="WD40 repeat-like"/>
    <property type="match status" value="1"/>
</dbReference>
<evidence type="ECO:0000313" key="1">
    <source>
        <dbReference type="EMBL" id="CDW58294.1"/>
    </source>
</evidence>
<dbReference type="InterPro" id="IPR042238">
    <property type="entry name" value="Rad28/ERCC8/Ckn1/ATCSA-1"/>
</dbReference>
<reference evidence="1" key="2">
    <citation type="submission" date="2014-03" db="EMBL/GenBank/DDBJ databases">
        <title>The whipworm genome and dual-species transcriptomics of an intimate host-pathogen interaction.</title>
        <authorList>
            <person name="Foth B.J."/>
            <person name="Tsai I.J."/>
            <person name="Reid A.J."/>
            <person name="Bancroft A.J."/>
            <person name="Nichol S."/>
            <person name="Tracey A."/>
            <person name="Holroyd N."/>
            <person name="Cotton J.A."/>
            <person name="Stanley E.J."/>
            <person name="Zarowiecki M."/>
            <person name="Liu J.Z."/>
            <person name="Huckvale T."/>
            <person name="Cooper P.J."/>
            <person name="Grencis R.K."/>
            <person name="Berriman M."/>
        </authorList>
    </citation>
    <scope>NUCLEOTIDE SEQUENCE [LARGE SCALE GENOMIC DNA]</scope>
</reference>
<organism evidence="1 2">
    <name type="scientific">Trichuris trichiura</name>
    <name type="common">Whipworm</name>
    <name type="synonym">Trichocephalus trichiurus</name>
    <dbReference type="NCBI Taxonomy" id="36087"/>
    <lineage>
        <taxon>Eukaryota</taxon>
        <taxon>Metazoa</taxon>
        <taxon>Ecdysozoa</taxon>
        <taxon>Nematoda</taxon>
        <taxon>Enoplea</taxon>
        <taxon>Dorylaimia</taxon>
        <taxon>Trichinellida</taxon>
        <taxon>Trichuridae</taxon>
        <taxon>Trichuris</taxon>
    </lineage>
</organism>
<keyword evidence="2" id="KW-1185">Reference proteome</keyword>
<dbReference type="GO" id="GO:0043161">
    <property type="term" value="P:proteasome-mediated ubiquitin-dependent protein catabolic process"/>
    <property type="evidence" value="ECO:0007669"/>
    <property type="project" value="TreeGrafter"/>
</dbReference>
<dbReference type="EMBL" id="HG806305">
    <property type="protein sequence ID" value="CDW58294.1"/>
    <property type="molecule type" value="Genomic_DNA"/>
</dbReference>
<dbReference type="GO" id="GO:0000109">
    <property type="term" value="C:nucleotide-excision repair complex"/>
    <property type="evidence" value="ECO:0007669"/>
    <property type="project" value="TreeGrafter"/>
</dbReference>
<dbReference type="InterPro" id="IPR036322">
    <property type="entry name" value="WD40_repeat_dom_sf"/>
</dbReference>
<dbReference type="InterPro" id="IPR015943">
    <property type="entry name" value="WD40/YVTN_repeat-like_dom_sf"/>
</dbReference>
<dbReference type="OrthoDB" id="361494at2759"/>
<dbReference type="GO" id="GO:0000209">
    <property type="term" value="P:protein polyubiquitination"/>
    <property type="evidence" value="ECO:0007669"/>
    <property type="project" value="TreeGrafter"/>
</dbReference>
<protein>
    <recommendedName>
        <fullName evidence="3">WD40 domain containing protein</fullName>
    </recommendedName>
</protein>
<evidence type="ECO:0000313" key="2">
    <source>
        <dbReference type="Proteomes" id="UP000030665"/>
    </source>
</evidence>
<dbReference type="PANTHER" id="PTHR46202">
    <property type="entry name" value="DNA EXCISION REPAIR PROTEIN ERCC-8"/>
    <property type="match status" value="1"/>
</dbReference>
<dbReference type="STRING" id="36087.A0A077ZEN6"/>
<dbReference type="GO" id="GO:0031464">
    <property type="term" value="C:Cul4A-RING E3 ubiquitin ligase complex"/>
    <property type="evidence" value="ECO:0007669"/>
    <property type="project" value="TreeGrafter"/>
</dbReference>
<proteinExistence type="predicted"/>
<accession>A0A077ZEN6</accession>
<reference evidence="1" key="1">
    <citation type="submission" date="2014-01" db="EMBL/GenBank/DDBJ databases">
        <authorList>
            <person name="Aslett M."/>
        </authorList>
    </citation>
    <scope>NUCLEOTIDE SEQUENCE</scope>
</reference>
<evidence type="ECO:0008006" key="3">
    <source>
        <dbReference type="Google" id="ProtNLM"/>
    </source>
</evidence>
<dbReference type="GO" id="GO:0006283">
    <property type="term" value="P:transcription-coupled nucleotide-excision repair"/>
    <property type="evidence" value="ECO:0007669"/>
    <property type="project" value="InterPro"/>
</dbReference>
<dbReference type="Proteomes" id="UP000030665">
    <property type="component" value="Unassembled WGS sequence"/>
</dbReference>
<gene>
    <name evidence="1" type="ORF">TTRE_0000660101</name>
</gene>